<dbReference type="SUPFAM" id="SSF82199">
    <property type="entry name" value="SET domain"/>
    <property type="match status" value="1"/>
</dbReference>
<dbReference type="InterPro" id="IPR011990">
    <property type="entry name" value="TPR-like_helical_dom_sf"/>
</dbReference>
<comment type="caution">
    <text evidence="3">The sequence shown here is derived from an EMBL/GenBank/DDBJ whole genome shotgun (WGS) entry which is preliminary data.</text>
</comment>
<reference evidence="3 4" key="1">
    <citation type="submission" date="2024-07" db="EMBL/GenBank/DDBJ databases">
        <title>Section-level genome sequencing and comparative genomics of Aspergillus sections Usti and Cavernicolus.</title>
        <authorList>
            <consortium name="Lawrence Berkeley National Laboratory"/>
            <person name="Nybo J.L."/>
            <person name="Vesth T.C."/>
            <person name="Theobald S."/>
            <person name="Frisvad J.C."/>
            <person name="Larsen T.O."/>
            <person name="Kjaerboelling I."/>
            <person name="Rothschild-Mancinelli K."/>
            <person name="Lyhne E.K."/>
            <person name="Kogle M.E."/>
            <person name="Barry K."/>
            <person name="Clum A."/>
            <person name="Na H."/>
            <person name="Ledsgaard L."/>
            <person name="Lin J."/>
            <person name="Lipzen A."/>
            <person name="Kuo A."/>
            <person name="Riley R."/>
            <person name="Mondo S."/>
            <person name="LaButti K."/>
            <person name="Haridas S."/>
            <person name="Pangalinan J."/>
            <person name="Salamov A.A."/>
            <person name="Simmons B.A."/>
            <person name="Magnuson J.K."/>
            <person name="Chen J."/>
            <person name="Drula E."/>
            <person name="Henrissat B."/>
            <person name="Wiebenga A."/>
            <person name="Lubbers R.J."/>
            <person name="Gomes A.C."/>
            <person name="Makela M.R."/>
            <person name="Stajich J."/>
            <person name="Grigoriev I.V."/>
            <person name="Mortensen U.H."/>
            <person name="De vries R.P."/>
            <person name="Baker S.E."/>
            <person name="Andersen M.R."/>
        </authorList>
    </citation>
    <scope>NUCLEOTIDE SEQUENCE [LARGE SCALE GENOMIC DNA]</scope>
    <source>
        <strain evidence="3 4">CBS 600.67</strain>
    </source>
</reference>
<dbReference type="InterPro" id="IPR019734">
    <property type="entry name" value="TPR_rpt"/>
</dbReference>
<proteinExistence type="predicted"/>
<sequence>MEFMFERLMHHGEASPENSTLYSTFIPPAYLPCVTPLNDLRKVMLDGLLLETHHRDRYVLLRAVTPSHTMNGVMVIVEDENSDVSVLVMYNQEERVVNELLREGTVMILKEPYLKLMSDGGNGVRVDHLSDIIFLPPYDARVPAYWRKKLPSWVNTAMAWKEEGNEFFKSARFNSAIECYTQALNHSPTDDQRQALRLNLGLASLKTEQYDASIHHFEWVINAATLTEKALWSKSQALHHMRKYAERVEVLTALQLQHPTFAPASNVLPRATLRLEEQKHGKYSFRQLYREAKKLRPPHLDHVTFIGPVEVRQSGTKGRGLFTTKAVKAGDLLLCEKAFAHAYVNTENIDTGQRMTLLINAENNTMTMGAQGDLIKMIVQRLYQNPSLASTITDLHHGLYEPTKVTEVDGTPVVDTFLVERIIAMNVFGCPLTTRDYSVKTTLKSTKPSDRKDELFHSCGIWPTASYINHSCDSNARRAFIGDMMIIRASRDLPANTEVTFIYRQPVDQDSDACQTMFDHWGFQCNCAICNNVRSLDKTTMTKRKSLKTVLKHLFNPCTSTDAPRVEATLKFLAQTYSKPATEVPCLCLWEAQLALASLFMRRGQPVKAIHSAFQALRSLGFVVEGGLPPFATGLVIKRWGLMVDSLVELWILLADAYSRLAPGLRAPAWEYASITYRVCVGESETFEEMYGGGS</sequence>
<dbReference type="SMART" id="SM00317">
    <property type="entry name" value="SET"/>
    <property type="match status" value="1"/>
</dbReference>
<feature type="repeat" description="TPR" evidence="1">
    <location>
        <begin position="157"/>
        <end position="190"/>
    </location>
</feature>
<dbReference type="PROSITE" id="PS50005">
    <property type="entry name" value="TPR"/>
    <property type="match status" value="1"/>
</dbReference>
<evidence type="ECO:0000256" key="1">
    <source>
        <dbReference type="PROSITE-ProRule" id="PRU00339"/>
    </source>
</evidence>
<dbReference type="InterPro" id="IPR001214">
    <property type="entry name" value="SET_dom"/>
</dbReference>
<dbReference type="PANTHER" id="PTHR47643">
    <property type="entry name" value="TPR DOMAIN PROTEIN (AFU_ORTHOLOGUE AFUA_5G12710)"/>
    <property type="match status" value="1"/>
</dbReference>
<feature type="domain" description="SET" evidence="2">
    <location>
        <begin position="307"/>
        <end position="504"/>
    </location>
</feature>
<accession>A0ABR4IXU9</accession>
<dbReference type="Pfam" id="PF00856">
    <property type="entry name" value="SET"/>
    <property type="match status" value="1"/>
</dbReference>
<dbReference type="SMART" id="SM00028">
    <property type="entry name" value="TPR"/>
    <property type="match status" value="3"/>
</dbReference>
<evidence type="ECO:0000259" key="2">
    <source>
        <dbReference type="PROSITE" id="PS50280"/>
    </source>
</evidence>
<dbReference type="PANTHER" id="PTHR47643:SF2">
    <property type="entry name" value="TPR DOMAIN PROTEIN (AFU_ORTHOLOGUE AFUA_5G12710)"/>
    <property type="match status" value="1"/>
</dbReference>
<dbReference type="Proteomes" id="UP001610335">
    <property type="component" value="Unassembled WGS sequence"/>
</dbReference>
<dbReference type="SUPFAM" id="SSF48452">
    <property type="entry name" value="TPR-like"/>
    <property type="match status" value="1"/>
</dbReference>
<dbReference type="InterPro" id="IPR053209">
    <property type="entry name" value="Gramillin-biosynth_MTr"/>
</dbReference>
<evidence type="ECO:0000313" key="4">
    <source>
        <dbReference type="Proteomes" id="UP001610335"/>
    </source>
</evidence>
<dbReference type="Gene3D" id="2.170.270.10">
    <property type="entry name" value="SET domain"/>
    <property type="match status" value="1"/>
</dbReference>
<keyword evidence="4" id="KW-1185">Reference proteome</keyword>
<dbReference type="Gene3D" id="1.25.40.10">
    <property type="entry name" value="Tetratricopeptide repeat domain"/>
    <property type="match status" value="1"/>
</dbReference>
<evidence type="ECO:0000313" key="3">
    <source>
        <dbReference type="EMBL" id="KAL2832560.1"/>
    </source>
</evidence>
<dbReference type="InterPro" id="IPR046341">
    <property type="entry name" value="SET_dom_sf"/>
</dbReference>
<keyword evidence="1" id="KW-0802">TPR repeat</keyword>
<protein>
    <submittedName>
        <fullName evidence="3">TPR domain protein</fullName>
    </submittedName>
</protein>
<gene>
    <name evidence="3" type="ORF">BDW59DRAFT_157383</name>
</gene>
<dbReference type="EMBL" id="JBFXLS010000006">
    <property type="protein sequence ID" value="KAL2832560.1"/>
    <property type="molecule type" value="Genomic_DNA"/>
</dbReference>
<name>A0ABR4IXU9_9EURO</name>
<dbReference type="PROSITE" id="PS50280">
    <property type="entry name" value="SET"/>
    <property type="match status" value="1"/>
</dbReference>
<organism evidence="3 4">
    <name type="scientific">Aspergillus cavernicola</name>
    <dbReference type="NCBI Taxonomy" id="176166"/>
    <lineage>
        <taxon>Eukaryota</taxon>
        <taxon>Fungi</taxon>
        <taxon>Dikarya</taxon>
        <taxon>Ascomycota</taxon>
        <taxon>Pezizomycotina</taxon>
        <taxon>Eurotiomycetes</taxon>
        <taxon>Eurotiomycetidae</taxon>
        <taxon>Eurotiales</taxon>
        <taxon>Aspergillaceae</taxon>
        <taxon>Aspergillus</taxon>
        <taxon>Aspergillus subgen. Nidulantes</taxon>
    </lineage>
</organism>